<keyword evidence="4 5" id="KW-0274">FAD</keyword>
<organism evidence="9 10">
    <name type="scientific">Brassica napus</name>
    <name type="common">Rape</name>
    <dbReference type="NCBI Taxonomy" id="3708"/>
    <lineage>
        <taxon>Eukaryota</taxon>
        <taxon>Viridiplantae</taxon>
        <taxon>Streptophyta</taxon>
        <taxon>Embryophyta</taxon>
        <taxon>Tracheophyta</taxon>
        <taxon>Spermatophyta</taxon>
        <taxon>Magnoliopsida</taxon>
        <taxon>eudicotyledons</taxon>
        <taxon>Gunneridae</taxon>
        <taxon>Pentapetalae</taxon>
        <taxon>rosids</taxon>
        <taxon>malvids</taxon>
        <taxon>Brassicales</taxon>
        <taxon>Brassicaceae</taxon>
        <taxon>Brassiceae</taxon>
        <taxon>Brassica</taxon>
    </lineage>
</organism>
<evidence type="ECO:0000313" key="9">
    <source>
        <dbReference type="EMBL" id="KAH0865129.1"/>
    </source>
</evidence>
<dbReference type="InterPro" id="IPR036188">
    <property type="entry name" value="FAD/NAD-bd_sf"/>
</dbReference>
<accession>A0ABQ7YAA3</accession>
<dbReference type="SUPFAM" id="SSF54373">
    <property type="entry name" value="FAD-linked reductases, C-terminal domain"/>
    <property type="match status" value="3"/>
</dbReference>
<proteinExistence type="inferred from homology"/>
<feature type="signal peptide" evidence="6">
    <location>
        <begin position="1"/>
        <end position="28"/>
    </location>
</feature>
<dbReference type="Pfam" id="PF05199">
    <property type="entry name" value="GMC_oxred_C"/>
    <property type="match status" value="3"/>
</dbReference>
<dbReference type="PANTHER" id="PTHR45968:SF32">
    <property type="entry name" value="GLUCOSE-METHANOL-CHOLINE OXIDOREDUCTASE N-TERMINAL DOMAIN-CONTAINING PROTEIN"/>
    <property type="match status" value="1"/>
</dbReference>
<name>A0ABQ7YAA3_BRANA</name>
<dbReference type="InterPro" id="IPR000172">
    <property type="entry name" value="GMC_OxRdtase_N"/>
</dbReference>
<feature type="domain" description="Glucose-methanol-choline oxidoreductase N-terminal" evidence="8">
    <location>
        <begin position="832"/>
        <end position="846"/>
    </location>
</feature>
<comment type="cofactor">
    <cofactor evidence="1">
        <name>FAD</name>
        <dbReference type="ChEBI" id="CHEBI:57692"/>
    </cofactor>
</comment>
<reference evidence="9 10" key="1">
    <citation type="submission" date="2021-05" db="EMBL/GenBank/DDBJ databases">
        <title>Genome Assembly of Synthetic Allotetraploid Brassica napus Reveals Homoeologous Exchanges between Subgenomes.</title>
        <authorList>
            <person name="Davis J.T."/>
        </authorList>
    </citation>
    <scope>NUCLEOTIDE SEQUENCE [LARGE SCALE GENOMIC DNA]</scope>
    <source>
        <strain evidence="10">cv. Da-Ae</strain>
        <tissue evidence="9">Seedling</tissue>
    </source>
</reference>
<sequence length="1650" mass="180325">MGIMDLYISPLFRLILVATFIFHDSCSSDKAGYYSFLKDATSAPTLSHFDYIIIGGGTTGSALAATLSQNATVLVLERGGSPYDNPAATDIGNFANTLINITDLNSWSQLFISEDGVFNTRAQMLGGGTMLNAGFYSRAEDEFVAETGWLREEVEAAYEWVEKKLVFEPQIKGWQTAFIDGLLEVGVTPYNGFTYEHVHGTKVGGTTFDTDGHRHTAADLLEYANPNTIVVYLHASVHKILFTTKGNSRPKAYGVIFQDANGVFHTAEHTVQDARSDLISGRHRKSTTIDAEWCRPCSPSCSPWGESYHLRPPNVGQGMGDNPMHPVFIPSPKPVEVSLVQVVGIPNFASYIEGGSSLSLSISLTRTFFNGVLDLLNKLKFPSQSISNLLKSLDLGLNVTTQAGVIIQKVSGPLSRGHLELRNTNPDDNPSVTFNYYQDPEDLNNCVKGLSAIINVIDSKGYSSYKYPGVNGRGLLNLILALPINLRPRHITSTFDLKQYCMDTTMTIYHYHGGCQVGKVVDNDYKVLGIDALKVIDASTFLKSPGTNLQATIMMLGRRFFERGRLSEKRRSFHLTWLVLFRQSFSKDAATSAPMLSHFDYIVIGGGTAGCALAATLSQNATVLVLERGGSPYDNPTATDIGNFLNTFLNTTPNSWSQLFISEDGVFNSRARVLGGGTVLNAGFYSRAEDEFVAETGWVREEVAAAYEWVEKKLVFQPQIKGWQTAFIDGLLEVGVTPYNGFTYEHVHGTKVGGTIFDPDGRRHTAANLLEYADPQMITVYLHASVHKILFTTTGNMRPKANGVIFRDTNGVFHTAKLAAHSALNEVILSAGAIASPQLLMLSGVGPASHLADHGVEPVILDQPMVGQGMCDNPMNAVLIPSPEPVEVSLAQVAGIPHFGSYIEGGSGLSVSISLWHSFFGAVINLLNEMKLPTKTLSRFFKLLDLRVNVTTQAGAMVQKVDWPISRGHLELRNTNPDDNPSVTFNYYQEQEDLNNCVEGLSTIIKVIDSKKYSKYMFPGVTGRGLLEFILGLPINLRPRHINSLFDLKPYCKDTVMTIYHYHGGCQVGKVVDNDYKVLGIDALRVIDASTFLKTPGTNPQATIMMLGRDATSAPTLSHYDYIVIGGGTAGCALAATLSQNATVLLLERGGSPYDNPLATDIGNFLNTFLNTTPNSWSQLFISEDGVFNSRARVLGGGTVINAGFYSRAEADFVAESGWDIEEVEAAYEWVEKKLVFEPQIKGWQTAFIDGLLEAGVTPYNGFTYKHIYGTKVGGTILDPDGRRHTAADLLEYADPKKITVYLHASAHKILFTTTGTMRPKANGVIFQDANGVFHTAKLAAHNAQNEVLLSAGAIASPQLLLLSGVGPAAHLADHGVDPVILDHPMVGQGMGDNPMNAVVIPSPEPVEVSLVQVAGIPHFGSYIEGLSGLSLSISLTHNFFDGVINLLNEIKLPTKTLSNFFKLLDLRFNITTQAGGMIQKVYGPISRGRLELRNTNPDDNPSVTFNYYQEPEDLNNCVEGLSTIIKVINSQNYSKYKFPGVTGRGLLDLILALPINLRPRHINSLFDLKQYCKDTVMTIYHYHGGCQVGKVVDNDYKVLGVDALRVVDASTFLKTPGTNPQATIMMLGRYVGQKILRERADFLETKEEL</sequence>
<feature type="domain" description="Glucose-methanol-choline oxidoreductase N-terminal" evidence="8">
    <location>
        <begin position="1353"/>
        <end position="1367"/>
    </location>
</feature>
<dbReference type="PANTHER" id="PTHR45968">
    <property type="entry name" value="OSJNBA0019K04.7 PROTEIN"/>
    <property type="match status" value="1"/>
</dbReference>
<keyword evidence="3 6" id="KW-0732">Signal</keyword>
<evidence type="ECO:0000259" key="8">
    <source>
        <dbReference type="PROSITE" id="PS00624"/>
    </source>
</evidence>
<evidence type="ECO:0000256" key="6">
    <source>
        <dbReference type="SAM" id="SignalP"/>
    </source>
</evidence>
<dbReference type="Proteomes" id="UP000824890">
    <property type="component" value="Unassembled WGS sequence"/>
</dbReference>
<evidence type="ECO:0000256" key="5">
    <source>
        <dbReference type="RuleBase" id="RU003968"/>
    </source>
</evidence>
<dbReference type="PROSITE" id="PS00624">
    <property type="entry name" value="GMC_OXRED_2"/>
    <property type="match status" value="2"/>
</dbReference>
<keyword evidence="10" id="KW-1185">Reference proteome</keyword>
<feature type="domain" description="Glucose-methanol-choline oxidoreductase N-terminal" evidence="7">
    <location>
        <begin position="1192"/>
        <end position="1215"/>
    </location>
</feature>
<evidence type="ECO:0000256" key="2">
    <source>
        <dbReference type="ARBA" id="ARBA00022630"/>
    </source>
</evidence>
<evidence type="ECO:0000256" key="3">
    <source>
        <dbReference type="ARBA" id="ARBA00022729"/>
    </source>
</evidence>
<dbReference type="InterPro" id="IPR007867">
    <property type="entry name" value="GMC_OxRtase_C"/>
</dbReference>
<dbReference type="Gene3D" id="3.50.50.60">
    <property type="entry name" value="FAD/NAD(P)-binding domain"/>
    <property type="match status" value="3"/>
</dbReference>
<evidence type="ECO:0000313" key="10">
    <source>
        <dbReference type="Proteomes" id="UP000824890"/>
    </source>
</evidence>
<keyword evidence="2 5" id="KW-0285">Flavoprotein</keyword>
<dbReference type="EMBL" id="JAGKQM010000018">
    <property type="protein sequence ID" value="KAH0865129.1"/>
    <property type="molecule type" value="Genomic_DNA"/>
</dbReference>
<evidence type="ECO:0000256" key="4">
    <source>
        <dbReference type="ARBA" id="ARBA00022827"/>
    </source>
</evidence>
<protein>
    <recommendedName>
        <fullName evidence="7 8">Glucose-methanol-choline oxidoreductase N-terminal domain-containing protein</fullName>
    </recommendedName>
</protein>
<feature type="domain" description="Glucose-methanol-choline oxidoreductase N-terminal" evidence="7">
    <location>
        <begin position="671"/>
        <end position="694"/>
    </location>
</feature>
<dbReference type="InterPro" id="IPR051871">
    <property type="entry name" value="GMC_Oxidoreductase-Related"/>
</dbReference>
<feature type="chain" id="PRO_5045474878" description="Glucose-methanol-choline oxidoreductase N-terminal domain-containing protein" evidence="6">
    <location>
        <begin position="29"/>
        <end position="1650"/>
    </location>
</feature>
<dbReference type="PROSITE" id="PS00623">
    <property type="entry name" value="GMC_OXRED_1"/>
    <property type="match status" value="2"/>
</dbReference>
<dbReference type="Pfam" id="PF00732">
    <property type="entry name" value="GMC_oxred_N"/>
    <property type="match status" value="3"/>
</dbReference>
<dbReference type="SUPFAM" id="SSF51905">
    <property type="entry name" value="FAD/NAD(P)-binding domain"/>
    <property type="match status" value="3"/>
</dbReference>
<comment type="caution">
    <text evidence="9">The sequence shown here is derived from an EMBL/GenBank/DDBJ whole genome shotgun (WGS) entry which is preliminary data.</text>
</comment>
<evidence type="ECO:0000259" key="7">
    <source>
        <dbReference type="PROSITE" id="PS00623"/>
    </source>
</evidence>
<dbReference type="Gene3D" id="3.30.410.40">
    <property type="match status" value="3"/>
</dbReference>
<gene>
    <name evidence="9" type="ORF">HID58_082340</name>
</gene>
<comment type="similarity">
    <text evidence="5">Belongs to the GMC oxidoreductase family.</text>
</comment>
<evidence type="ECO:0000256" key="1">
    <source>
        <dbReference type="ARBA" id="ARBA00001974"/>
    </source>
</evidence>